<evidence type="ECO:0000256" key="2">
    <source>
        <dbReference type="ARBA" id="ARBA00022603"/>
    </source>
</evidence>
<dbReference type="Gene3D" id="3.40.50.150">
    <property type="entry name" value="Vaccinia Virus protein VP39"/>
    <property type="match status" value="1"/>
</dbReference>
<dbReference type="InterPro" id="IPR040758">
    <property type="entry name" value="PrmC_N"/>
</dbReference>
<dbReference type="InterPro" id="IPR007848">
    <property type="entry name" value="Small_mtfrase_dom"/>
</dbReference>
<evidence type="ECO:0000313" key="9">
    <source>
        <dbReference type="Proteomes" id="UP000236735"/>
    </source>
</evidence>
<dbReference type="NCBIfam" id="TIGR03534">
    <property type="entry name" value="RF_mod_PrmC"/>
    <property type="match status" value="1"/>
</dbReference>
<dbReference type="InterPro" id="IPR019874">
    <property type="entry name" value="RF_methyltr_PrmC"/>
</dbReference>
<dbReference type="PANTHER" id="PTHR18895:SF74">
    <property type="entry name" value="MTRF1L RELEASE FACTOR GLUTAMINE METHYLTRANSFERASE"/>
    <property type="match status" value="1"/>
</dbReference>
<dbReference type="Proteomes" id="UP000236735">
    <property type="component" value="Unassembled WGS sequence"/>
</dbReference>
<keyword evidence="2 8" id="KW-0489">Methyltransferase</keyword>
<evidence type="ECO:0000259" key="6">
    <source>
        <dbReference type="Pfam" id="PF05175"/>
    </source>
</evidence>
<keyword evidence="3 8" id="KW-0808">Transferase</keyword>
<dbReference type="GO" id="GO:0102559">
    <property type="term" value="F:peptide chain release factor N(5)-glutamine methyltransferase activity"/>
    <property type="evidence" value="ECO:0007669"/>
    <property type="project" value="UniProtKB-EC"/>
</dbReference>
<feature type="domain" description="Methyltransferase small" evidence="6">
    <location>
        <begin position="107"/>
        <end position="198"/>
    </location>
</feature>
<dbReference type="InterPro" id="IPR002052">
    <property type="entry name" value="DNA_methylase_N6_adenine_CS"/>
</dbReference>
<comment type="catalytic activity">
    <reaction evidence="5">
        <text>L-glutaminyl-[peptide chain release factor] + S-adenosyl-L-methionine = N(5)-methyl-L-glutaminyl-[peptide chain release factor] + S-adenosyl-L-homocysteine + H(+)</text>
        <dbReference type="Rhea" id="RHEA:42896"/>
        <dbReference type="Rhea" id="RHEA-COMP:10271"/>
        <dbReference type="Rhea" id="RHEA-COMP:10272"/>
        <dbReference type="ChEBI" id="CHEBI:15378"/>
        <dbReference type="ChEBI" id="CHEBI:30011"/>
        <dbReference type="ChEBI" id="CHEBI:57856"/>
        <dbReference type="ChEBI" id="CHEBI:59789"/>
        <dbReference type="ChEBI" id="CHEBI:61891"/>
        <dbReference type="EC" id="2.1.1.297"/>
    </reaction>
</comment>
<evidence type="ECO:0000256" key="3">
    <source>
        <dbReference type="ARBA" id="ARBA00022679"/>
    </source>
</evidence>
<dbReference type="Gene3D" id="1.10.8.10">
    <property type="entry name" value="DNA helicase RuvA subunit, C-terminal domain"/>
    <property type="match status" value="1"/>
</dbReference>
<dbReference type="InterPro" id="IPR029063">
    <property type="entry name" value="SAM-dependent_MTases_sf"/>
</dbReference>
<organism evidence="8 9">
    <name type="scientific">Xylanibacter ruminicola</name>
    <name type="common">Prevotella ruminicola</name>
    <dbReference type="NCBI Taxonomy" id="839"/>
    <lineage>
        <taxon>Bacteria</taxon>
        <taxon>Pseudomonadati</taxon>
        <taxon>Bacteroidota</taxon>
        <taxon>Bacteroidia</taxon>
        <taxon>Bacteroidales</taxon>
        <taxon>Prevotellaceae</taxon>
        <taxon>Xylanibacter</taxon>
    </lineage>
</organism>
<accession>A0A1H5T152</accession>
<protein>
    <recommendedName>
        <fullName evidence="1">peptide chain release factor N(5)-glutamine methyltransferase</fullName>
        <ecNumber evidence="1">2.1.1.297</ecNumber>
    </recommendedName>
</protein>
<evidence type="ECO:0000256" key="5">
    <source>
        <dbReference type="ARBA" id="ARBA00048391"/>
    </source>
</evidence>
<dbReference type="GO" id="GO:0032259">
    <property type="term" value="P:methylation"/>
    <property type="evidence" value="ECO:0007669"/>
    <property type="project" value="UniProtKB-KW"/>
</dbReference>
<name>A0A1H5T152_XYLRU</name>
<gene>
    <name evidence="8" type="ORF">SAMN05216354_0782</name>
</gene>
<dbReference type="AlphaFoldDB" id="A0A1H5T152"/>
<dbReference type="PANTHER" id="PTHR18895">
    <property type="entry name" value="HEMK METHYLTRANSFERASE"/>
    <property type="match status" value="1"/>
</dbReference>
<feature type="domain" description="Release factor glutamine methyltransferase N-terminal" evidence="7">
    <location>
        <begin position="15"/>
        <end position="72"/>
    </location>
</feature>
<keyword evidence="4" id="KW-0949">S-adenosyl-L-methionine</keyword>
<dbReference type="RefSeq" id="WP_036910634.1">
    <property type="nucleotide sequence ID" value="NZ_FNUV01000002.1"/>
</dbReference>
<reference evidence="8 9" key="1">
    <citation type="submission" date="2016-10" db="EMBL/GenBank/DDBJ databases">
        <authorList>
            <person name="de Groot N.N."/>
        </authorList>
    </citation>
    <scope>NUCLEOTIDE SEQUENCE [LARGE SCALE GENOMIC DNA]</scope>
    <source>
        <strain evidence="8 9">AR32</strain>
    </source>
</reference>
<dbReference type="GO" id="GO:0003676">
    <property type="term" value="F:nucleic acid binding"/>
    <property type="evidence" value="ECO:0007669"/>
    <property type="project" value="InterPro"/>
</dbReference>
<dbReference type="InterPro" id="IPR004556">
    <property type="entry name" value="HemK-like"/>
</dbReference>
<evidence type="ECO:0000259" key="7">
    <source>
        <dbReference type="Pfam" id="PF17827"/>
    </source>
</evidence>
<evidence type="ECO:0000313" key="8">
    <source>
        <dbReference type="EMBL" id="SEF55898.1"/>
    </source>
</evidence>
<dbReference type="SUPFAM" id="SSF53335">
    <property type="entry name" value="S-adenosyl-L-methionine-dependent methyltransferases"/>
    <property type="match status" value="1"/>
</dbReference>
<dbReference type="EC" id="2.1.1.297" evidence="1"/>
<dbReference type="NCBIfam" id="TIGR00536">
    <property type="entry name" value="hemK_fam"/>
    <property type="match status" value="1"/>
</dbReference>
<evidence type="ECO:0000256" key="4">
    <source>
        <dbReference type="ARBA" id="ARBA00022691"/>
    </source>
</evidence>
<dbReference type="PROSITE" id="PS00092">
    <property type="entry name" value="N6_MTASE"/>
    <property type="match status" value="1"/>
</dbReference>
<dbReference type="InterPro" id="IPR050320">
    <property type="entry name" value="N5-glutamine_MTase"/>
</dbReference>
<dbReference type="EMBL" id="FNUV01000002">
    <property type="protein sequence ID" value="SEF55898.1"/>
    <property type="molecule type" value="Genomic_DNA"/>
</dbReference>
<sequence>MSYEELWHRLTPLYEAGEAKAVARWVLDVRFGLSMADILCGKVTDLSVNDQAELEKMMLRLEKGEPVQYVVGTADFYGRQFHVEPGVLVPRPETAELCEWILTQKSRPSALLDIGTGSGCIAITLALEMPETKVSAWDISDAALGIAQGNAKTLEADVCFEKQDALSPPSDSRRWDVIVSNPPYIKPQERDGMAENVLNHEPEVALFAPEENPIIFYQRIGDYAWKSLTSGGLLFYELNPLTANEVSTYLSRLGFEEIEIRQDLFGKQRMLKAKKR</sequence>
<evidence type="ECO:0000256" key="1">
    <source>
        <dbReference type="ARBA" id="ARBA00012771"/>
    </source>
</evidence>
<proteinExistence type="predicted"/>
<dbReference type="Pfam" id="PF05175">
    <property type="entry name" value="MTS"/>
    <property type="match status" value="1"/>
</dbReference>
<dbReference type="CDD" id="cd02440">
    <property type="entry name" value="AdoMet_MTases"/>
    <property type="match status" value="1"/>
</dbReference>
<dbReference type="Pfam" id="PF17827">
    <property type="entry name" value="PrmC_N"/>
    <property type="match status" value="1"/>
</dbReference>